<reference evidence="2 3" key="2">
    <citation type="submission" date="2016-06" db="EMBL/GenBank/DDBJ databases">
        <title>Pedobacter psychrophilus sp. nov., isolated from Antarctic fragmentary rock.</title>
        <authorList>
            <person name="Svec P."/>
        </authorList>
    </citation>
    <scope>NUCLEOTIDE SEQUENCE [LARGE SCALE GENOMIC DNA]</scope>
    <source>
        <strain evidence="2 3">CCM 8644</strain>
    </source>
</reference>
<evidence type="ECO:0000313" key="3">
    <source>
        <dbReference type="Proteomes" id="UP000078459"/>
    </source>
</evidence>
<keyword evidence="3" id="KW-1185">Reference proteome</keyword>
<keyword evidence="1" id="KW-0472">Membrane</keyword>
<keyword evidence="1" id="KW-1133">Transmembrane helix</keyword>
<keyword evidence="1" id="KW-0812">Transmembrane</keyword>
<dbReference type="OrthoDB" id="9798708at2"/>
<dbReference type="InterPro" id="IPR032820">
    <property type="entry name" value="ATPase_put"/>
</dbReference>
<evidence type="ECO:0000313" key="2">
    <source>
        <dbReference type="EMBL" id="OAQ40506.1"/>
    </source>
</evidence>
<dbReference type="AlphaFoldDB" id="A0A179DHF5"/>
<gene>
    <name evidence="2" type="ORF">A5893_06040</name>
</gene>
<feature type="transmembrane region" description="Helical" evidence="1">
    <location>
        <begin position="50"/>
        <end position="68"/>
    </location>
</feature>
<dbReference type="Pfam" id="PF09527">
    <property type="entry name" value="ATPase_gene1"/>
    <property type="match status" value="1"/>
</dbReference>
<protein>
    <recommendedName>
        <fullName evidence="4">F0F1-ATPase subunit</fullName>
    </recommendedName>
</protein>
<dbReference type="EMBL" id="LWHJ01000022">
    <property type="protein sequence ID" value="OAQ40506.1"/>
    <property type="molecule type" value="Genomic_DNA"/>
</dbReference>
<dbReference type="Proteomes" id="UP000078459">
    <property type="component" value="Unassembled WGS sequence"/>
</dbReference>
<evidence type="ECO:0008006" key="4">
    <source>
        <dbReference type="Google" id="ProtNLM"/>
    </source>
</evidence>
<accession>A0A179DHF5</accession>
<dbReference type="STRING" id="1826909.A5893_06040"/>
<reference evidence="2 3" key="1">
    <citation type="submission" date="2016-04" db="EMBL/GenBank/DDBJ databases">
        <authorList>
            <person name="Evans L.H."/>
            <person name="Alamgir A."/>
            <person name="Owens N."/>
            <person name="Weber N.D."/>
            <person name="Virtaneva K."/>
            <person name="Barbian K."/>
            <person name="Babar A."/>
            <person name="Rosenke K."/>
        </authorList>
    </citation>
    <scope>NUCLEOTIDE SEQUENCE [LARGE SCALE GENOMIC DNA]</scope>
    <source>
        <strain evidence="2 3">CCM 8644</strain>
    </source>
</reference>
<evidence type="ECO:0000256" key="1">
    <source>
        <dbReference type="SAM" id="Phobius"/>
    </source>
</evidence>
<name>A0A179DHF5_9SPHI</name>
<sequence>MMEKEPEKGKQPLNSYVKYSSMGFQMIGIIGVFTFIGYKLDQNQQTQTPYYTAGLSLIGVAISLYFIFKTIKE</sequence>
<organism evidence="2 3">
    <name type="scientific">Pedobacter psychrophilus</name>
    <dbReference type="NCBI Taxonomy" id="1826909"/>
    <lineage>
        <taxon>Bacteria</taxon>
        <taxon>Pseudomonadati</taxon>
        <taxon>Bacteroidota</taxon>
        <taxon>Sphingobacteriia</taxon>
        <taxon>Sphingobacteriales</taxon>
        <taxon>Sphingobacteriaceae</taxon>
        <taxon>Pedobacter</taxon>
    </lineage>
</organism>
<proteinExistence type="predicted"/>
<comment type="caution">
    <text evidence="2">The sequence shown here is derived from an EMBL/GenBank/DDBJ whole genome shotgun (WGS) entry which is preliminary data.</text>
</comment>
<feature type="transmembrane region" description="Helical" evidence="1">
    <location>
        <begin position="21"/>
        <end position="38"/>
    </location>
</feature>